<comment type="caution">
    <text evidence="2">The sequence shown here is derived from an EMBL/GenBank/DDBJ whole genome shotgun (WGS) entry which is preliminary data.</text>
</comment>
<reference evidence="2 3" key="1">
    <citation type="submission" date="2024-02" db="EMBL/GenBank/DDBJ databases">
        <title>De novo assembly and annotation of 12 fungi associated with fruit tree decline syndrome in Ontario, Canada.</title>
        <authorList>
            <person name="Sulman M."/>
            <person name="Ellouze W."/>
            <person name="Ilyukhin E."/>
        </authorList>
    </citation>
    <scope>NUCLEOTIDE SEQUENCE [LARGE SCALE GENOMIC DNA]</scope>
    <source>
        <strain evidence="2 3">M11/M66-122</strain>
    </source>
</reference>
<protein>
    <submittedName>
        <fullName evidence="2">Uncharacterized protein</fullName>
    </submittedName>
</protein>
<organism evidence="2 3">
    <name type="scientific">Diatrype stigma</name>
    <dbReference type="NCBI Taxonomy" id="117547"/>
    <lineage>
        <taxon>Eukaryota</taxon>
        <taxon>Fungi</taxon>
        <taxon>Dikarya</taxon>
        <taxon>Ascomycota</taxon>
        <taxon>Pezizomycotina</taxon>
        <taxon>Sordariomycetes</taxon>
        <taxon>Xylariomycetidae</taxon>
        <taxon>Xylariales</taxon>
        <taxon>Diatrypaceae</taxon>
        <taxon>Diatrype</taxon>
    </lineage>
</organism>
<keyword evidence="3" id="KW-1185">Reference proteome</keyword>
<evidence type="ECO:0000313" key="2">
    <source>
        <dbReference type="EMBL" id="KAK7745715.1"/>
    </source>
</evidence>
<dbReference type="EMBL" id="JAKJXP020000105">
    <property type="protein sequence ID" value="KAK7745715.1"/>
    <property type="molecule type" value="Genomic_DNA"/>
</dbReference>
<sequence length="449" mass="50764">METLILLFLLLCLLALWQLYHLHLLHTLALRPALHHIRAHTTNFLYPLNDDDANETQAQYPHHCAEHASLVPSPLDGLGSPDYFTFHGHRARDLENLQVGSYAAGDERYWTAAQARAKREFVDAWTAAFPPGDPLDQDQLRYLFARLDVVFFSGALTTPTEQRRRRRLAPDQAPPPVRLVVEDWDPYALRRIRWNRRVAPVAYTDVAEAEGWVAGTYLDPPPTNNNANTQPPPPRPLPRLKSAGYQMRRNLTITLARQFDGEPLTRAEQLEALCHEAVRAFARLYWEWCPAEAVDVLGGDGHGGEVFHVMVTGILRTIAAWHEELRVLTPGGYYRRGADGGNTRQVLRHFSIGTAPPTRKRMFVLAAMAGLDVVQPWWEERVEARLRRAGRAGAAFWRENRWTGVLFVLWCGMVARAVFCALWPGDDGDGDGDGRAPETWVLSVVQALR</sequence>
<dbReference type="Proteomes" id="UP001320420">
    <property type="component" value="Unassembled WGS sequence"/>
</dbReference>
<gene>
    <name evidence="2" type="ORF">SLS62_009681</name>
</gene>
<name>A0AAN9YKI2_9PEZI</name>
<feature type="region of interest" description="Disordered" evidence="1">
    <location>
        <begin position="218"/>
        <end position="237"/>
    </location>
</feature>
<proteinExistence type="predicted"/>
<evidence type="ECO:0000256" key="1">
    <source>
        <dbReference type="SAM" id="MobiDB-lite"/>
    </source>
</evidence>
<evidence type="ECO:0000313" key="3">
    <source>
        <dbReference type="Proteomes" id="UP001320420"/>
    </source>
</evidence>
<dbReference type="AlphaFoldDB" id="A0AAN9YKI2"/>
<accession>A0AAN9YKI2</accession>